<comment type="caution">
    <text evidence="2">The sequence shown here is derived from an EMBL/GenBank/DDBJ whole genome shotgun (WGS) entry which is preliminary data.</text>
</comment>
<keyword evidence="1" id="KW-0732">Signal</keyword>
<evidence type="ECO:0000313" key="3">
    <source>
        <dbReference type="Proteomes" id="UP000638462"/>
    </source>
</evidence>
<evidence type="ECO:0000256" key="1">
    <source>
        <dbReference type="SAM" id="SignalP"/>
    </source>
</evidence>
<dbReference type="RefSeq" id="WP_188730866.1">
    <property type="nucleotide sequence ID" value="NZ_BMIT01000018.1"/>
</dbReference>
<name>A0ABQ1U3L9_9GAMM</name>
<feature type="chain" id="PRO_5045517153" description="Lipoprotein" evidence="1">
    <location>
        <begin position="18"/>
        <end position="142"/>
    </location>
</feature>
<feature type="signal peptide" evidence="1">
    <location>
        <begin position="1"/>
        <end position="17"/>
    </location>
</feature>
<accession>A0ABQ1U3L9</accession>
<keyword evidence="3" id="KW-1185">Reference proteome</keyword>
<dbReference type="EMBL" id="BMIT01000018">
    <property type="protein sequence ID" value="GGF08272.1"/>
    <property type="molecule type" value="Genomic_DNA"/>
</dbReference>
<gene>
    <name evidence="2" type="ORF">GCM10008027_36510</name>
</gene>
<reference evidence="3" key="1">
    <citation type="journal article" date="2019" name="Int. J. Syst. Evol. Microbiol.">
        <title>The Global Catalogue of Microorganisms (GCM) 10K type strain sequencing project: providing services to taxonomists for standard genome sequencing and annotation.</title>
        <authorList>
            <consortium name="The Broad Institute Genomics Platform"/>
            <consortium name="The Broad Institute Genome Sequencing Center for Infectious Disease"/>
            <person name="Wu L."/>
            <person name="Ma J."/>
        </authorList>
    </citation>
    <scope>NUCLEOTIDE SEQUENCE [LARGE SCALE GENOMIC DNA]</scope>
    <source>
        <strain evidence="3">CGMCC 1.15394</strain>
    </source>
</reference>
<sequence length="142" mass="16365">MRFLVFLFSLTSFFSIACSTEKTSEESAFKTQSIYGEISHIEVYFPLDYGDAQAFRAEISFESNFDQPLLTVPTFVNEPFDLEQRLELRSYRVSTFQLATNMLGKTSIAIYYKFPKRDDGLITFCMGPRVIYKISDLPVKSL</sequence>
<organism evidence="2 3">
    <name type="scientific">Pseudoalteromonas gelatinilytica</name>
    <dbReference type="NCBI Taxonomy" id="1703256"/>
    <lineage>
        <taxon>Bacteria</taxon>
        <taxon>Pseudomonadati</taxon>
        <taxon>Pseudomonadota</taxon>
        <taxon>Gammaproteobacteria</taxon>
        <taxon>Alteromonadales</taxon>
        <taxon>Pseudoalteromonadaceae</taxon>
        <taxon>Pseudoalteromonas</taxon>
    </lineage>
</organism>
<protein>
    <recommendedName>
        <fullName evidence="4">Lipoprotein</fullName>
    </recommendedName>
</protein>
<evidence type="ECO:0008006" key="4">
    <source>
        <dbReference type="Google" id="ProtNLM"/>
    </source>
</evidence>
<dbReference type="PROSITE" id="PS51257">
    <property type="entry name" value="PROKAR_LIPOPROTEIN"/>
    <property type="match status" value="1"/>
</dbReference>
<evidence type="ECO:0000313" key="2">
    <source>
        <dbReference type="EMBL" id="GGF08272.1"/>
    </source>
</evidence>
<dbReference type="Proteomes" id="UP000638462">
    <property type="component" value="Unassembled WGS sequence"/>
</dbReference>
<proteinExistence type="predicted"/>